<keyword evidence="2 4" id="KW-0195">Cyclin</keyword>
<dbReference type="FunFam" id="1.10.472.10:FF:000001">
    <property type="entry name" value="G2/mitotic-specific cyclin"/>
    <property type="match status" value="1"/>
</dbReference>
<comment type="caution">
    <text evidence="8">The sequence shown here is derived from an EMBL/GenBank/DDBJ whole genome shotgun (WGS) entry which is preliminary data.</text>
</comment>
<dbReference type="InterPro" id="IPR039361">
    <property type="entry name" value="Cyclin"/>
</dbReference>
<evidence type="ECO:0000256" key="5">
    <source>
        <dbReference type="SAM" id="MobiDB-lite"/>
    </source>
</evidence>
<accession>A0A5N5SQA7</accession>
<dbReference type="PANTHER" id="PTHR10177">
    <property type="entry name" value="CYCLINS"/>
    <property type="match status" value="1"/>
</dbReference>
<protein>
    <submittedName>
        <fullName evidence="8">G2/mitotic-specific cyclin-A</fullName>
    </submittedName>
</protein>
<gene>
    <name evidence="8" type="primary">CCNA</name>
    <name evidence="8" type="ORF">Anas_08478</name>
</gene>
<evidence type="ECO:0000256" key="4">
    <source>
        <dbReference type="RuleBase" id="RU000383"/>
    </source>
</evidence>
<dbReference type="InterPro" id="IPR046965">
    <property type="entry name" value="Cyclin_A/B-like"/>
</dbReference>
<dbReference type="Pfam" id="PF02984">
    <property type="entry name" value="Cyclin_C"/>
    <property type="match status" value="1"/>
</dbReference>
<dbReference type="SUPFAM" id="SSF47954">
    <property type="entry name" value="Cyclin-like"/>
    <property type="match status" value="2"/>
</dbReference>
<feature type="domain" description="Cyclin-like" evidence="6">
    <location>
        <begin position="263"/>
        <end position="347"/>
    </location>
</feature>
<feature type="compositionally biased region" description="Polar residues" evidence="5">
    <location>
        <begin position="122"/>
        <end position="136"/>
    </location>
</feature>
<keyword evidence="3" id="KW-0131">Cell cycle</keyword>
<evidence type="ECO:0000256" key="2">
    <source>
        <dbReference type="ARBA" id="ARBA00023127"/>
    </source>
</evidence>
<dbReference type="AlphaFoldDB" id="A0A5N5SQA7"/>
<feature type="domain" description="Cyclin C-terminal" evidence="7">
    <location>
        <begin position="356"/>
        <end position="473"/>
    </location>
</feature>
<dbReference type="OrthoDB" id="5590282at2759"/>
<proteinExistence type="inferred from homology"/>
<dbReference type="PIRSF" id="PIRSF001771">
    <property type="entry name" value="Cyclin_A_B_D_E"/>
    <property type="match status" value="1"/>
</dbReference>
<evidence type="ECO:0000256" key="1">
    <source>
        <dbReference type="ARBA" id="ARBA00022618"/>
    </source>
</evidence>
<feature type="region of interest" description="Disordered" evidence="5">
    <location>
        <begin position="109"/>
        <end position="146"/>
    </location>
</feature>
<dbReference type="InterPro" id="IPR006671">
    <property type="entry name" value="Cyclin_N"/>
</dbReference>
<evidence type="ECO:0000259" key="7">
    <source>
        <dbReference type="SMART" id="SM01332"/>
    </source>
</evidence>
<sequence>MNLIVFQARAAFQNGRVDKELINGIISLGVSYDAGFPHQSSDENAQLQQKVSSKSGISNASRSSANLQSFTIFEDSNSSSSHTSSTSQSSSSSIASSWQGALRSSSSSVSCSAAAPSKTDVKTSSTLQQQETSVTQGVGGARPRLKEIKISHLSPTKNRLKSKIQHEKYIIESKTTRLGPESPEDMEISICDNSMMVDTPSLVTSLPKEESLERREKDFWDVSEYAQDIYSYLRNAEVCHKPRVNYMQKQTDITASMRWILVDWLVEVAEEYSLHTETLYLAVSYIDRFLSQMSVKRDKLQLVGTTAMFIASKYEEIYPPDVSQFSYITDNTYKVSQILRMEHLILKVLSFDIAVPTALVFVDYFGKLCKCREETLHLAMFLSELSMLDSDPFLRYLPSKIAAAAMALANWTQGKEAWSAKLCTESGYSLDDLRECYVNLHRSFCKINDQEQHAIRDKYKSSKWHSVSLLSPREKFPW</sequence>
<dbReference type="InterPro" id="IPR013763">
    <property type="entry name" value="Cyclin-like_dom"/>
</dbReference>
<dbReference type="CDD" id="cd20504">
    <property type="entry name" value="CYCLIN_CCNA_rpt1"/>
    <property type="match status" value="1"/>
</dbReference>
<dbReference type="Pfam" id="PF00134">
    <property type="entry name" value="Cyclin_N"/>
    <property type="match status" value="1"/>
</dbReference>
<dbReference type="GO" id="GO:0051301">
    <property type="term" value="P:cell division"/>
    <property type="evidence" value="ECO:0007669"/>
    <property type="project" value="UniProtKB-KW"/>
</dbReference>
<feature type="region of interest" description="Disordered" evidence="5">
    <location>
        <begin position="39"/>
        <end position="60"/>
    </location>
</feature>
<dbReference type="GO" id="GO:0016538">
    <property type="term" value="F:cyclin-dependent protein serine/threonine kinase regulator activity"/>
    <property type="evidence" value="ECO:0007669"/>
    <property type="project" value="InterPro"/>
</dbReference>
<feature type="domain" description="Cyclin-like" evidence="6">
    <location>
        <begin position="360"/>
        <end position="442"/>
    </location>
</feature>
<evidence type="ECO:0000256" key="3">
    <source>
        <dbReference type="ARBA" id="ARBA00023306"/>
    </source>
</evidence>
<dbReference type="Proteomes" id="UP000326759">
    <property type="component" value="Unassembled WGS sequence"/>
</dbReference>
<reference evidence="8 9" key="1">
    <citation type="journal article" date="2019" name="PLoS Biol.">
        <title>Sex chromosomes control vertical transmission of feminizing Wolbachia symbionts in an isopod.</title>
        <authorList>
            <person name="Becking T."/>
            <person name="Chebbi M.A."/>
            <person name="Giraud I."/>
            <person name="Moumen B."/>
            <person name="Laverre T."/>
            <person name="Caubet Y."/>
            <person name="Peccoud J."/>
            <person name="Gilbert C."/>
            <person name="Cordaux R."/>
        </authorList>
    </citation>
    <scope>NUCLEOTIDE SEQUENCE [LARGE SCALE GENOMIC DNA]</scope>
    <source>
        <strain evidence="8">ANa2</strain>
        <tissue evidence="8">Whole body excluding digestive tract and cuticle</tissue>
    </source>
</reference>
<dbReference type="EMBL" id="SEYY01021564">
    <property type="protein sequence ID" value="KAB7496256.1"/>
    <property type="molecule type" value="Genomic_DNA"/>
</dbReference>
<keyword evidence="1" id="KW-0132">Cell division</keyword>
<evidence type="ECO:0000313" key="8">
    <source>
        <dbReference type="EMBL" id="KAB7496256.1"/>
    </source>
</evidence>
<dbReference type="SMART" id="SM01332">
    <property type="entry name" value="Cyclin_C"/>
    <property type="match status" value="1"/>
</dbReference>
<dbReference type="SMART" id="SM00385">
    <property type="entry name" value="CYCLIN"/>
    <property type="match status" value="2"/>
</dbReference>
<dbReference type="InterPro" id="IPR048258">
    <property type="entry name" value="Cyclins_cyclin-box"/>
</dbReference>
<dbReference type="GO" id="GO:0044772">
    <property type="term" value="P:mitotic cell cycle phase transition"/>
    <property type="evidence" value="ECO:0007669"/>
    <property type="project" value="InterPro"/>
</dbReference>
<dbReference type="PROSITE" id="PS00292">
    <property type="entry name" value="CYCLINS"/>
    <property type="match status" value="1"/>
</dbReference>
<evidence type="ECO:0000313" key="9">
    <source>
        <dbReference type="Proteomes" id="UP000326759"/>
    </source>
</evidence>
<evidence type="ECO:0000259" key="6">
    <source>
        <dbReference type="SMART" id="SM00385"/>
    </source>
</evidence>
<dbReference type="InterPro" id="IPR036915">
    <property type="entry name" value="Cyclin-like_sf"/>
</dbReference>
<keyword evidence="9" id="KW-1185">Reference proteome</keyword>
<comment type="similarity">
    <text evidence="4">Belongs to the cyclin family.</text>
</comment>
<name>A0A5N5SQA7_9CRUS</name>
<dbReference type="Gene3D" id="1.10.472.10">
    <property type="entry name" value="Cyclin-like"/>
    <property type="match status" value="2"/>
</dbReference>
<dbReference type="InterPro" id="IPR004367">
    <property type="entry name" value="Cyclin_C-dom"/>
</dbReference>
<organism evidence="8 9">
    <name type="scientific">Armadillidium nasatum</name>
    <dbReference type="NCBI Taxonomy" id="96803"/>
    <lineage>
        <taxon>Eukaryota</taxon>
        <taxon>Metazoa</taxon>
        <taxon>Ecdysozoa</taxon>
        <taxon>Arthropoda</taxon>
        <taxon>Crustacea</taxon>
        <taxon>Multicrustacea</taxon>
        <taxon>Malacostraca</taxon>
        <taxon>Eumalacostraca</taxon>
        <taxon>Peracarida</taxon>
        <taxon>Isopoda</taxon>
        <taxon>Oniscidea</taxon>
        <taxon>Crinocheta</taxon>
        <taxon>Armadillidiidae</taxon>
        <taxon>Armadillidium</taxon>
    </lineage>
</organism>